<evidence type="ECO:0000256" key="2">
    <source>
        <dbReference type="ARBA" id="ARBA00004496"/>
    </source>
</evidence>
<sequence>MAKGKPNKIVHSVRYLAMEILTAIEVEGAYSNILLNATIEKEKLDAKDAGLLTTIVYGVTQRRMTLDYGLTPFIKTPEKMQKWVLNLLRLSAYQMHYLDKIPDHAVLFDAVEIAKKKGHVGIAKLVNGVLRNLQRKGLLDWQELTDPIKRISIGASVPEWLVKKFTKELGNEKAEALFFSLLEAPYVSVRVQNPADLEMIIEELQNEGKEVVRSPLSPVGIRILSGKVTDSPLFKQGKITIQDESSQLVALLGNVESDDTILDACAAPGGKTVHMASFVEQGTVHALDIHEHKIRLIQQNAERMNVSDVIETHLLDAKDVGTVFEPNSFDTIFVDAPCSGLGLMRRKPEIKYGVTNQMILDLHKEQLAILQAVTPLLKENGRLVYSTCTLAAEENQETVTAYLEKHPEMRKQAVDFNQAAIPTQVKIDEGTLQIYPEDFGTDGFFICTMEKKMQ</sequence>
<dbReference type="InterPro" id="IPR001678">
    <property type="entry name" value="MeTrfase_RsmB-F_NOP2_dom"/>
</dbReference>
<keyword evidence="5" id="KW-0698">rRNA processing</keyword>
<dbReference type="AlphaFoldDB" id="A0A6G7WFB7"/>
<dbReference type="SUPFAM" id="SSF48013">
    <property type="entry name" value="NusB-like"/>
    <property type="match status" value="1"/>
</dbReference>
<comment type="function">
    <text evidence="1">Specifically methylates the cytosine at position 967 (m5C967) of 16S rRNA.</text>
</comment>
<dbReference type="Pfam" id="PF01029">
    <property type="entry name" value="NusB"/>
    <property type="match status" value="1"/>
</dbReference>
<accession>A0A6G7WFB7</accession>
<evidence type="ECO:0000256" key="4">
    <source>
        <dbReference type="ARBA" id="ARBA00022490"/>
    </source>
</evidence>
<evidence type="ECO:0000256" key="5">
    <source>
        <dbReference type="ARBA" id="ARBA00022552"/>
    </source>
</evidence>
<dbReference type="Proteomes" id="UP000501830">
    <property type="component" value="Chromosome"/>
</dbReference>
<dbReference type="EC" id="2.1.1.176" evidence="3"/>
<evidence type="ECO:0000313" key="16">
    <source>
        <dbReference type="Proteomes" id="UP000501830"/>
    </source>
</evidence>
<dbReference type="InterPro" id="IPR054728">
    <property type="entry name" value="RsmB-like_ferredoxin"/>
</dbReference>
<evidence type="ECO:0000259" key="14">
    <source>
        <dbReference type="PROSITE" id="PS51686"/>
    </source>
</evidence>
<dbReference type="InterPro" id="IPR029063">
    <property type="entry name" value="SAM-dependent_MTases_sf"/>
</dbReference>
<dbReference type="GeneID" id="94552061"/>
<keyword evidence="6 13" id="KW-0489">Methyltransferase</keyword>
<dbReference type="InterPro" id="IPR049560">
    <property type="entry name" value="MeTrfase_RsmB-F_NOP2_cat"/>
</dbReference>
<keyword evidence="4" id="KW-0963">Cytoplasm</keyword>
<feature type="active site" description="Nucleophile" evidence="13">
    <location>
        <position position="388"/>
    </location>
</feature>
<dbReference type="GO" id="GO:0005737">
    <property type="term" value="C:cytoplasm"/>
    <property type="evidence" value="ECO:0007669"/>
    <property type="project" value="UniProtKB-SubCell"/>
</dbReference>
<organism evidence="15 16">
    <name type="scientific">Jeotgalibaca porci</name>
    <dbReference type="NCBI Taxonomy" id="1868793"/>
    <lineage>
        <taxon>Bacteria</taxon>
        <taxon>Bacillati</taxon>
        <taxon>Bacillota</taxon>
        <taxon>Bacilli</taxon>
        <taxon>Lactobacillales</taxon>
        <taxon>Carnobacteriaceae</taxon>
        <taxon>Jeotgalibaca</taxon>
    </lineage>
</organism>
<dbReference type="FunFam" id="3.40.50.150:FF:000022">
    <property type="entry name" value="Ribosomal RNA small subunit methyltransferase B"/>
    <property type="match status" value="1"/>
</dbReference>
<dbReference type="Gene3D" id="3.30.70.1170">
    <property type="entry name" value="Sun protein, domain 3"/>
    <property type="match status" value="1"/>
</dbReference>
<dbReference type="RefSeq" id="WP_166061994.1">
    <property type="nucleotide sequence ID" value="NZ_CP049889.1"/>
</dbReference>
<dbReference type="NCBIfam" id="NF011494">
    <property type="entry name" value="PRK14902.1"/>
    <property type="match status" value="1"/>
</dbReference>
<dbReference type="PANTHER" id="PTHR22807">
    <property type="entry name" value="NOP2 YEAST -RELATED NOL1/NOP2/FMU SUN DOMAIN-CONTAINING"/>
    <property type="match status" value="1"/>
</dbReference>
<dbReference type="Gene3D" id="1.10.940.10">
    <property type="entry name" value="NusB-like"/>
    <property type="match status" value="1"/>
</dbReference>
<dbReference type="PROSITE" id="PS51686">
    <property type="entry name" value="SAM_MT_RSMB_NOP"/>
    <property type="match status" value="1"/>
</dbReference>
<evidence type="ECO:0000313" key="15">
    <source>
        <dbReference type="EMBL" id="QIK50953.1"/>
    </source>
</evidence>
<protein>
    <recommendedName>
        <fullName evidence="3">16S rRNA (cytosine(967)-C(5))-methyltransferase</fullName>
        <ecNumber evidence="3">2.1.1.176</ecNumber>
    </recommendedName>
    <alternativeName>
        <fullName evidence="10">16S rRNA m5C967 methyltransferase</fullName>
    </alternativeName>
    <alternativeName>
        <fullName evidence="11">rRNA (cytosine-C(5)-)-methyltransferase RsmB</fullName>
    </alternativeName>
</protein>
<dbReference type="Pfam" id="PF22458">
    <property type="entry name" value="RsmF-B_ferredox"/>
    <property type="match status" value="1"/>
</dbReference>
<dbReference type="PRINTS" id="PR02008">
    <property type="entry name" value="RCMTFAMILY"/>
</dbReference>
<dbReference type="GO" id="GO:0003723">
    <property type="term" value="F:RNA binding"/>
    <property type="evidence" value="ECO:0007669"/>
    <property type="project" value="UniProtKB-UniRule"/>
</dbReference>
<dbReference type="GO" id="GO:0006355">
    <property type="term" value="P:regulation of DNA-templated transcription"/>
    <property type="evidence" value="ECO:0007669"/>
    <property type="project" value="InterPro"/>
</dbReference>
<evidence type="ECO:0000256" key="13">
    <source>
        <dbReference type="PROSITE-ProRule" id="PRU01023"/>
    </source>
</evidence>
<keyword evidence="8 13" id="KW-0949">S-adenosyl-L-methionine</keyword>
<dbReference type="GO" id="GO:0008649">
    <property type="term" value="F:rRNA methyltransferase activity"/>
    <property type="evidence" value="ECO:0007669"/>
    <property type="project" value="InterPro"/>
</dbReference>
<dbReference type="NCBIfam" id="TIGR00563">
    <property type="entry name" value="rsmB"/>
    <property type="match status" value="1"/>
</dbReference>
<evidence type="ECO:0000256" key="6">
    <source>
        <dbReference type="ARBA" id="ARBA00022603"/>
    </source>
</evidence>
<dbReference type="EMBL" id="CP049889">
    <property type="protein sequence ID" value="QIK50953.1"/>
    <property type="molecule type" value="Genomic_DNA"/>
</dbReference>
<evidence type="ECO:0000256" key="11">
    <source>
        <dbReference type="ARBA" id="ARBA00031088"/>
    </source>
</evidence>
<dbReference type="CDD" id="cd02440">
    <property type="entry name" value="AdoMet_MTases"/>
    <property type="match status" value="1"/>
</dbReference>
<gene>
    <name evidence="15" type="primary">rsmB</name>
    <name evidence="15" type="ORF">G7058_02145</name>
</gene>
<keyword evidence="7 13" id="KW-0808">Transferase</keyword>
<dbReference type="InterPro" id="IPR006027">
    <property type="entry name" value="NusB_RsmB_TIM44"/>
</dbReference>
<comment type="similarity">
    <text evidence="13">Belongs to the class I-like SAM-binding methyltransferase superfamily. RsmB/NOP family.</text>
</comment>
<feature type="binding site" evidence="13">
    <location>
        <position position="288"/>
    </location>
    <ligand>
        <name>S-adenosyl-L-methionine</name>
        <dbReference type="ChEBI" id="CHEBI:59789"/>
    </ligand>
</feature>
<dbReference type="InterPro" id="IPR035926">
    <property type="entry name" value="NusB-like_sf"/>
</dbReference>
<name>A0A6G7WFB7_9LACT</name>
<evidence type="ECO:0000256" key="8">
    <source>
        <dbReference type="ARBA" id="ARBA00022691"/>
    </source>
</evidence>
<feature type="binding site" evidence="13">
    <location>
        <position position="316"/>
    </location>
    <ligand>
        <name>S-adenosyl-L-methionine</name>
        <dbReference type="ChEBI" id="CHEBI:59789"/>
    </ligand>
</feature>
<dbReference type="SUPFAM" id="SSF53335">
    <property type="entry name" value="S-adenosyl-L-methionine-dependent methyltransferases"/>
    <property type="match status" value="1"/>
</dbReference>
<evidence type="ECO:0000256" key="12">
    <source>
        <dbReference type="ARBA" id="ARBA00047283"/>
    </source>
</evidence>
<feature type="binding site" evidence="13">
    <location>
        <begin position="265"/>
        <end position="271"/>
    </location>
    <ligand>
        <name>S-adenosyl-L-methionine</name>
        <dbReference type="ChEBI" id="CHEBI:59789"/>
    </ligand>
</feature>
<dbReference type="InterPro" id="IPR023267">
    <property type="entry name" value="RCMT"/>
</dbReference>
<comment type="subcellular location">
    <subcellularLocation>
        <location evidence="2">Cytoplasm</location>
    </subcellularLocation>
</comment>
<reference evidence="15 16" key="1">
    <citation type="journal article" date="2017" name="Int. J. Syst. Evol. Microbiol.">
        <title>Jeotgalibaca porci sp. nov. and Jeotgalibaca arthritidis sp. nov., isolated from pigs, and emended description of the genus Jeotgalibaca.</title>
        <authorList>
            <person name="Zamora L."/>
            <person name="Perez-Sancho M."/>
            <person name="Dominguez L."/>
            <person name="Fernandez-Garayzabal J.F."/>
            <person name="Vela A.I."/>
        </authorList>
    </citation>
    <scope>NUCLEOTIDE SEQUENCE [LARGE SCALE GENOMIC DNA]</scope>
    <source>
        <strain evidence="15 16">CCUG 69148</strain>
    </source>
</reference>
<evidence type="ECO:0000256" key="7">
    <source>
        <dbReference type="ARBA" id="ARBA00022679"/>
    </source>
</evidence>
<proteinExistence type="inferred from homology"/>
<keyword evidence="16" id="KW-1185">Reference proteome</keyword>
<evidence type="ECO:0000256" key="10">
    <source>
        <dbReference type="ARBA" id="ARBA00030399"/>
    </source>
</evidence>
<dbReference type="InterPro" id="IPR004573">
    <property type="entry name" value="rRNA_ssu_MeTfrase_B"/>
</dbReference>
<evidence type="ECO:0000256" key="9">
    <source>
        <dbReference type="ARBA" id="ARBA00022884"/>
    </source>
</evidence>
<dbReference type="PANTHER" id="PTHR22807:SF53">
    <property type="entry name" value="RIBOSOMAL RNA SMALL SUBUNIT METHYLTRANSFERASE B-RELATED"/>
    <property type="match status" value="1"/>
</dbReference>
<dbReference type="FunFam" id="1.10.940.10:FF:000006">
    <property type="entry name" value="16S rRNA (Cytosine(967)-C(5))-methyltransferase RsmB"/>
    <property type="match status" value="1"/>
</dbReference>
<evidence type="ECO:0000256" key="1">
    <source>
        <dbReference type="ARBA" id="ARBA00002724"/>
    </source>
</evidence>
<keyword evidence="9 13" id="KW-0694">RNA-binding</keyword>
<feature type="domain" description="SAM-dependent MTase RsmB/NOP-type" evidence="14">
    <location>
        <begin position="176"/>
        <end position="452"/>
    </location>
</feature>
<dbReference type="KEGG" id="jpo:G7058_02145"/>
<evidence type="ECO:0000256" key="3">
    <source>
        <dbReference type="ARBA" id="ARBA00012140"/>
    </source>
</evidence>
<feature type="binding site" evidence="13">
    <location>
        <position position="335"/>
    </location>
    <ligand>
        <name>S-adenosyl-L-methionine</name>
        <dbReference type="ChEBI" id="CHEBI:59789"/>
    </ligand>
</feature>
<dbReference type="Gene3D" id="3.40.50.150">
    <property type="entry name" value="Vaccinia Virus protein VP39"/>
    <property type="match status" value="1"/>
</dbReference>
<dbReference type="Pfam" id="PF01189">
    <property type="entry name" value="Methyltr_RsmB-F"/>
    <property type="match status" value="1"/>
</dbReference>
<comment type="catalytic activity">
    <reaction evidence="12">
        <text>cytidine(967) in 16S rRNA + S-adenosyl-L-methionine = 5-methylcytidine(967) in 16S rRNA + S-adenosyl-L-homocysteine + H(+)</text>
        <dbReference type="Rhea" id="RHEA:42748"/>
        <dbReference type="Rhea" id="RHEA-COMP:10219"/>
        <dbReference type="Rhea" id="RHEA-COMP:10220"/>
        <dbReference type="ChEBI" id="CHEBI:15378"/>
        <dbReference type="ChEBI" id="CHEBI:57856"/>
        <dbReference type="ChEBI" id="CHEBI:59789"/>
        <dbReference type="ChEBI" id="CHEBI:74483"/>
        <dbReference type="ChEBI" id="CHEBI:82748"/>
        <dbReference type="EC" id="2.1.1.176"/>
    </reaction>
</comment>